<dbReference type="PANTHER" id="PTHR30055">
    <property type="entry name" value="HTH-TYPE TRANSCRIPTIONAL REGULATOR RUTR"/>
    <property type="match status" value="1"/>
</dbReference>
<dbReference type="SUPFAM" id="SSF48498">
    <property type="entry name" value="Tetracyclin repressor-like, C-terminal domain"/>
    <property type="match status" value="1"/>
</dbReference>
<dbReference type="Pfam" id="PF00440">
    <property type="entry name" value="TetR_N"/>
    <property type="match status" value="1"/>
</dbReference>
<name>A0ABN0TSS4_9PSEU</name>
<dbReference type="InterPro" id="IPR001647">
    <property type="entry name" value="HTH_TetR"/>
</dbReference>
<accession>A0ABN0TSS4</accession>
<dbReference type="Pfam" id="PF02909">
    <property type="entry name" value="TetR_C_1"/>
    <property type="match status" value="1"/>
</dbReference>
<organism evidence="6 7">
    <name type="scientific">Saccharothrix mutabilis subsp. mutabilis</name>
    <dbReference type="NCBI Taxonomy" id="66855"/>
    <lineage>
        <taxon>Bacteria</taxon>
        <taxon>Bacillati</taxon>
        <taxon>Actinomycetota</taxon>
        <taxon>Actinomycetes</taxon>
        <taxon>Pseudonocardiales</taxon>
        <taxon>Pseudonocardiaceae</taxon>
        <taxon>Saccharothrix</taxon>
    </lineage>
</organism>
<keyword evidence="1" id="KW-0805">Transcription regulation</keyword>
<evidence type="ECO:0000259" key="5">
    <source>
        <dbReference type="PROSITE" id="PS50977"/>
    </source>
</evidence>
<proteinExistence type="predicted"/>
<keyword evidence="7" id="KW-1185">Reference proteome</keyword>
<feature type="domain" description="HTH tetR-type" evidence="5">
    <location>
        <begin position="25"/>
        <end position="85"/>
    </location>
</feature>
<dbReference type="PROSITE" id="PS50977">
    <property type="entry name" value="HTH_TETR_2"/>
    <property type="match status" value="1"/>
</dbReference>
<evidence type="ECO:0000256" key="1">
    <source>
        <dbReference type="ARBA" id="ARBA00023015"/>
    </source>
</evidence>
<dbReference type="Gene3D" id="1.10.10.60">
    <property type="entry name" value="Homeodomain-like"/>
    <property type="match status" value="1"/>
</dbReference>
<sequence>MTEMPADIALLWGLREAPRRGRRPTLTAADVTRAAIAVADAEGLAAVSMARVAAELGNSTMALYRYVKSKDELLTLMSDAALDDPPELPADGDWRSGITLLALGMLDVLRRHPWYVQLPVSGPPAGPRNLQWFDRLLTALADTPLDEGEQVGVVMGLLTFVHGEMRLRTELAAGYRDNPESFGRAYAAALRQVVDPRSMPALRRVVDAGVFDLDTLYDEPDLDAEFKATLDRYLDGVAAHLERRGQSMGGNSR</sequence>
<reference evidence="6 7" key="1">
    <citation type="journal article" date="2019" name="Int. J. Syst. Evol. Microbiol.">
        <title>The Global Catalogue of Microorganisms (GCM) 10K type strain sequencing project: providing services to taxonomists for standard genome sequencing and annotation.</title>
        <authorList>
            <consortium name="The Broad Institute Genomics Platform"/>
            <consortium name="The Broad Institute Genome Sequencing Center for Infectious Disease"/>
            <person name="Wu L."/>
            <person name="Ma J."/>
        </authorList>
    </citation>
    <scope>NUCLEOTIDE SEQUENCE [LARGE SCALE GENOMIC DNA]</scope>
    <source>
        <strain evidence="6 7">JCM 3380</strain>
    </source>
</reference>
<dbReference type="RefSeq" id="WP_343934366.1">
    <property type="nucleotide sequence ID" value="NZ_BAAABU010000005.1"/>
</dbReference>
<evidence type="ECO:0000313" key="7">
    <source>
        <dbReference type="Proteomes" id="UP001500416"/>
    </source>
</evidence>
<dbReference type="EMBL" id="BAAABU010000005">
    <property type="protein sequence ID" value="GAA0229307.1"/>
    <property type="molecule type" value="Genomic_DNA"/>
</dbReference>
<evidence type="ECO:0000256" key="4">
    <source>
        <dbReference type="PROSITE-ProRule" id="PRU00335"/>
    </source>
</evidence>
<keyword evidence="2 4" id="KW-0238">DNA-binding</keyword>
<comment type="caution">
    <text evidence="6">The sequence shown here is derived from an EMBL/GenBank/DDBJ whole genome shotgun (WGS) entry which is preliminary data.</text>
</comment>
<dbReference type="Proteomes" id="UP001500416">
    <property type="component" value="Unassembled WGS sequence"/>
</dbReference>
<gene>
    <name evidence="6" type="ORF">GCM10010492_29660</name>
</gene>
<evidence type="ECO:0000256" key="3">
    <source>
        <dbReference type="ARBA" id="ARBA00023163"/>
    </source>
</evidence>
<dbReference type="InterPro" id="IPR004111">
    <property type="entry name" value="Repressor_TetR_C"/>
</dbReference>
<dbReference type="InterPro" id="IPR050109">
    <property type="entry name" value="HTH-type_TetR-like_transc_reg"/>
</dbReference>
<dbReference type="InterPro" id="IPR036271">
    <property type="entry name" value="Tet_transcr_reg_TetR-rel_C_sf"/>
</dbReference>
<evidence type="ECO:0000313" key="6">
    <source>
        <dbReference type="EMBL" id="GAA0229307.1"/>
    </source>
</evidence>
<evidence type="ECO:0000256" key="2">
    <source>
        <dbReference type="ARBA" id="ARBA00023125"/>
    </source>
</evidence>
<feature type="DNA-binding region" description="H-T-H motif" evidence="4">
    <location>
        <begin position="48"/>
        <end position="67"/>
    </location>
</feature>
<dbReference type="InterPro" id="IPR009057">
    <property type="entry name" value="Homeodomain-like_sf"/>
</dbReference>
<dbReference type="Gene3D" id="1.10.357.10">
    <property type="entry name" value="Tetracycline Repressor, domain 2"/>
    <property type="match status" value="1"/>
</dbReference>
<protein>
    <submittedName>
        <fullName evidence="6">TetR/AcrR family transcriptional regulator</fullName>
    </submittedName>
</protein>
<dbReference type="SUPFAM" id="SSF46689">
    <property type="entry name" value="Homeodomain-like"/>
    <property type="match status" value="1"/>
</dbReference>
<keyword evidence="3" id="KW-0804">Transcription</keyword>
<dbReference type="PANTHER" id="PTHR30055:SF151">
    <property type="entry name" value="TRANSCRIPTIONAL REGULATORY PROTEIN"/>
    <property type="match status" value="1"/>
</dbReference>